<dbReference type="GO" id="GO:0006352">
    <property type="term" value="P:DNA-templated transcription initiation"/>
    <property type="evidence" value="ECO:0007669"/>
    <property type="project" value="InterPro"/>
</dbReference>
<dbReference type="PATRIC" id="fig|926566.3.peg.1457"/>
<sequence>MQMMPVVMVDGVRSSLTDFATDDRTRLMDAMVKHRNYLYRMAYSIVRHAEDAEDAVQAAYLSAWTGWASFRGQSTLKTWLTTIVMNKALSELRTKRRQTCVSMDADPALLADAEWRLSAGQVTPEQLAIREQSVRRVTEQMAYLPEHTQCMVMLRYGQELSVEEIAQSRGTSRASVKGHLVRGCKALRKGVSSRRMLMA</sequence>
<dbReference type="PANTHER" id="PTHR43133">
    <property type="entry name" value="RNA POLYMERASE ECF-TYPE SIGMA FACTO"/>
    <property type="match status" value="1"/>
</dbReference>
<evidence type="ECO:0000256" key="5">
    <source>
        <dbReference type="ARBA" id="ARBA00023163"/>
    </source>
</evidence>
<name>I3ZEW4_TERRK</name>
<keyword evidence="3" id="KW-0731">Sigma factor</keyword>
<organism evidence="8 9">
    <name type="scientific">Terriglobus roseus (strain DSM 18391 / NRRL B-41598 / KBS 63)</name>
    <dbReference type="NCBI Taxonomy" id="926566"/>
    <lineage>
        <taxon>Bacteria</taxon>
        <taxon>Pseudomonadati</taxon>
        <taxon>Acidobacteriota</taxon>
        <taxon>Terriglobia</taxon>
        <taxon>Terriglobales</taxon>
        <taxon>Acidobacteriaceae</taxon>
        <taxon>Terriglobus</taxon>
    </lineage>
</organism>
<evidence type="ECO:0000256" key="4">
    <source>
        <dbReference type="ARBA" id="ARBA00023125"/>
    </source>
</evidence>
<feature type="domain" description="RNA polymerase sigma-70 region 2" evidence="6">
    <location>
        <begin position="33"/>
        <end position="97"/>
    </location>
</feature>
<dbReference type="NCBIfam" id="TIGR02937">
    <property type="entry name" value="sigma70-ECF"/>
    <property type="match status" value="1"/>
</dbReference>
<evidence type="ECO:0000259" key="7">
    <source>
        <dbReference type="Pfam" id="PF08281"/>
    </source>
</evidence>
<dbReference type="InterPro" id="IPR013325">
    <property type="entry name" value="RNA_pol_sigma_r2"/>
</dbReference>
<dbReference type="InterPro" id="IPR007627">
    <property type="entry name" value="RNA_pol_sigma70_r2"/>
</dbReference>
<dbReference type="InterPro" id="IPR013324">
    <property type="entry name" value="RNA_pol_sigma_r3/r4-like"/>
</dbReference>
<keyword evidence="2" id="KW-0805">Transcription regulation</keyword>
<reference evidence="8 9" key="1">
    <citation type="submission" date="2012-06" db="EMBL/GenBank/DDBJ databases">
        <title>Complete genome of Terriglobus roseus DSM 18391.</title>
        <authorList>
            <consortium name="US DOE Joint Genome Institute (JGI-PGF)"/>
            <person name="Lucas S."/>
            <person name="Copeland A."/>
            <person name="Lapidus A."/>
            <person name="Glavina del Rio T."/>
            <person name="Dalin E."/>
            <person name="Tice H."/>
            <person name="Bruce D."/>
            <person name="Goodwin L."/>
            <person name="Pitluck S."/>
            <person name="Peters L."/>
            <person name="Mikhailova N."/>
            <person name="Munk A.C.C."/>
            <person name="Kyrpides N."/>
            <person name="Mavromatis K."/>
            <person name="Ivanova N."/>
            <person name="Brettin T."/>
            <person name="Detter J.C."/>
            <person name="Han C."/>
            <person name="Larimer F."/>
            <person name="Land M."/>
            <person name="Hauser L."/>
            <person name="Markowitz V."/>
            <person name="Cheng J.-F."/>
            <person name="Hugenholtz P."/>
            <person name="Woyke T."/>
            <person name="Wu D."/>
            <person name="Brambilla E."/>
            <person name="Klenk H.-P."/>
            <person name="Eisen J.A."/>
        </authorList>
    </citation>
    <scope>NUCLEOTIDE SEQUENCE [LARGE SCALE GENOMIC DNA]</scope>
    <source>
        <strain evidence="9">DSM 18391 / NRRL B-41598 / KBS 63</strain>
    </source>
</reference>
<proteinExistence type="inferred from homology"/>
<dbReference type="HOGENOM" id="CLU_047691_3_0_0"/>
<keyword evidence="9" id="KW-1185">Reference proteome</keyword>
<dbReference type="SUPFAM" id="SSF88659">
    <property type="entry name" value="Sigma3 and sigma4 domains of RNA polymerase sigma factors"/>
    <property type="match status" value="1"/>
</dbReference>
<keyword evidence="5" id="KW-0804">Transcription</keyword>
<dbReference type="AlphaFoldDB" id="I3ZEW4"/>
<feature type="domain" description="RNA polymerase sigma factor 70 region 4 type 2" evidence="7">
    <location>
        <begin position="136"/>
        <end position="187"/>
    </location>
</feature>
<evidence type="ECO:0000256" key="1">
    <source>
        <dbReference type="ARBA" id="ARBA00010641"/>
    </source>
</evidence>
<evidence type="ECO:0000259" key="6">
    <source>
        <dbReference type="Pfam" id="PF04542"/>
    </source>
</evidence>
<dbReference type="GO" id="GO:0003677">
    <property type="term" value="F:DNA binding"/>
    <property type="evidence" value="ECO:0007669"/>
    <property type="project" value="UniProtKB-KW"/>
</dbReference>
<dbReference type="InterPro" id="IPR013249">
    <property type="entry name" value="RNA_pol_sigma70_r4_t2"/>
</dbReference>
<dbReference type="InterPro" id="IPR036388">
    <property type="entry name" value="WH-like_DNA-bd_sf"/>
</dbReference>
<dbReference type="Pfam" id="PF08281">
    <property type="entry name" value="Sigma70_r4_2"/>
    <property type="match status" value="1"/>
</dbReference>
<dbReference type="InterPro" id="IPR039425">
    <property type="entry name" value="RNA_pol_sigma-70-like"/>
</dbReference>
<dbReference type="CDD" id="cd06171">
    <property type="entry name" value="Sigma70_r4"/>
    <property type="match status" value="1"/>
</dbReference>
<protein>
    <submittedName>
        <fullName evidence="8">RNA polymerase sigma factor, sigma-70 family</fullName>
    </submittedName>
</protein>
<dbReference type="RefSeq" id="WP_014785351.1">
    <property type="nucleotide sequence ID" value="NC_018014.1"/>
</dbReference>
<accession>I3ZEW4</accession>
<dbReference type="EMBL" id="CP003379">
    <property type="protein sequence ID" value="AFL87782.1"/>
    <property type="molecule type" value="Genomic_DNA"/>
</dbReference>
<dbReference type="SUPFAM" id="SSF88946">
    <property type="entry name" value="Sigma2 domain of RNA polymerase sigma factors"/>
    <property type="match status" value="1"/>
</dbReference>
<keyword evidence="4" id="KW-0238">DNA-binding</keyword>
<evidence type="ECO:0000313" key="9">
    <source>
        <dbReference type="Proteomes" id="UP000006056"/>
    </source>
</evidence>
<dbReference type="PANTHER" id="PTHR43133:SF8">
    <property type="entry name" value="RNA POLYMERASE SIGMA FACTOR HI_1459-RELATED"/>
    <property type="match status" value="1"/>
</dbReference>
<dbReference type="OrthoDB" id="9794508at2"/>
<evidence type="ECO:0000256" key="3">
    <source>
        <dbReference type="ARBA" id="ARBA00023082"/>
    </source>
</evidence>
<dbReference type="GO" id="GO:0016987">
    <property type="term" value="F:sigma factor activity"/>
    <property type="evidence" value="ECO:0007669"/>
    <property type="project" value="UniProtKB-KW"/>
</dbReference>
<evidence type="ECO:0000256" key="2">
    <source>
        <dbReference type="ARBA" id="ARBA00023015"/>
    </source>
</evidence>
<dbReference type="KEGG" id="trs:Terro_1475"/>
<dbReference type="Gene3D" id="1.10.1740.10">
    <property type="match status" value="1"/>
</dbReference>
<dbReference type="Gene3D" id="1.10.10.10">
    <property type="entry name" value="Winged helix-like DNA-binding domain superfamily/Winged helix DNA-binding domain"/>
    <property type="match status" value="1"/>
</dbReference>
<dbReference type="Proteomes" id="UP000006056">
    <property type="component" value="Chromosome"/>
</dbReference>
<dbReference type="InterPro" id="IPR014284">
    <property type="entry name" value="RNA_pol_sigma-70_dom"/>
</dbReference>
<gene>
    <name evidence="8" type="ordered locus">Terro_1475</name>
</gene>
<dbReference type="Pfam" id="PF04542">
    <property type="entry name" value="Sigma70_r2"/>
    <property type="match status" value="1"/>
</dbReference>
<dbReference type="STRING" id="926566.Terro_1475"/>
<comment type="similarity">
    <text evidence="1">Belongs to the sigma-70 factor family. ECF subfamily.</text>
</comment>
<dbReference type="eggNOG" id="COG1595">
    <property type="taxonomic scope" value="Bacteria"/>
</dbReference>
<evidence type="ECO:0000313" key="8">
    <source>
        <dbReference type="EMBL" id="AFL87782.1"/>
    </source>
</evidence>